<accession>A0ACC2XAC8</accession>
<keyword evidence="2" id="KW-1185">Reference proteome</keyword>
<name>A0ACC2XAC8_9TREE</name>
<reference evidence="1" key="1">
    <citation type="submission" date="2023-04" db="EMBL/GenBank/DDBJ databases">
        <title>Draft Genome sequencing of Naganishia species isolated from polar environments using Oxford Nanopore Technology.</title>
        <authorList>
            <person name="Leo P."/>
            <person name="Venkateswaran K."/>
        </authorList>
    </citation>
    <scope>NUCLEOTIDE SEQUENCE</scope>
    <source>
        <strain evidence="1">DBVPG 5303</strain>
    </source>
</reference>
<dbReference type="Proteomes" id="UP001234202">
    <property type="component" value="Unassembled WGS sequence"/>
</dbReference>
<evidence type="ECO:0000313" key="2">
    <source>
        <dbReference type="Proteomes" id="UP001234202"/>
    </source>
</evidence>
<organism evidence="1 2">
    <name type="scientific">Naganishia onofrii</name>
    <dbReference type="NCBI Taxonomy" id="1851511"/>
    <lineage>
        <taxon>Eukaryota</taxon>
        <taxon>Fungi</taxon>
        <taxon>Dikarya</taxon>
        <taxon>Basidiomycota</taxon>
        <taxon>Agaricomycotina</taxon>
        <taxon>Tremellomycetes</taxon>
        <taxon>Filobasidiales</taxon>
        <taxon>Filobasidiaceae</taxon>
        <taxon>Naganishia</taxon>
    </lineage>
</organism>
<comment type="caution">
    <text evidence="1">The sequence shown here is derived from an EMBL/GenBank/DDBJ whole genome shotgun (WGS) entry which is preliminary data.</text>
</comment>
<sequence length="287" mass="31853">MSLIFLLFAPAATVSYVLEGYTQHEDSAGHAGILGPGDVQWMVAGKGIVHAEFQMPLHEEGMPDPEGLQLWIDLPAKDKGIEPSYQDMSSKDITVVHPSEDVEIKVISGESHGEKGPMRPVGGCWYFDFRLKKKGAKMFQPLPNGWTSFIYCKFHFLAPQKPRRLFTYLTTVLSGGLRVGNESAERAPHHTIVLSANEGEDGVWLEATQEGLTRGVLIAGEPLKQNVVQVGHSKQAPPRTKRLTISVQYGPFVTTSMQEVRQAIEDYQNGENGFESAKYWRSEIGNR</sequence>
<evidence type="ECO:0000313" key="1">
    <source>
        <dbReference type="EMBL" id="KAJ9120530.1"/>
    </source>
</evidence>
<proteinExistence type="predicted"/>
<protein>
    <submittedName>
        <fullName evidence="1">Uncharacterized protein</fullName>
    </submittedName>
</protein>
<gene>
    <name evidence="1" type="ORF">QFC24_005203</name>
</gene>
<dbReference type="EMBL" id="JASBWV010000020">
    <property type="protein sequence ID" value="KAJ9120530.1"/>
    <property type="molecule type" value="Genomic_DNA"/>
</dbReference>